<dbReference type="AlphaFoldDB" id="A0A9E6R5E0"/>
<comment type="similarity">
    <text evidence="1">Belongs to the LysR transcriptional regulatory family.</text>
</comment>
<evidence type="ECO:0000313" key="4">
    <source>
        <dbReference type="Proteomes" id="UP000825701"/>
    </source>
</evidence>
<name>A0A9E6R5E0_9HYPH</name>
<dbReference type="Gene3D" id="3.40.190.290">
    <property type="match status" value="1"/>
</dbReference>
<gene>
    <name evidence="3" type="ORF">K6K41_15925</name>
</gene>
<dbReference type="SUPFAM" id="SSF53850">
    <property type="entry name" value="Periplasmic binding protein-like II"/>
    <property type="match status" value="1"/>
</dbReference>
<dbReference type="Proteomes" id="UP000825701">
    <property type="component" value="Chromosome"/>
</dbReference>
<feature type="domain" description="LysR substrate-binding" evidence="2">
    <location>
        <begin position="3"/>
        <end position="197"/>
    </location>
</feature>
<evidence type="ECO:0000256" key="1">
    <source>
        <dbReference type="ARBA" id="ARBA00009437"/>
    </source>
</evidence>
<proteinExistence type="inferred from homology"/>
<evidence type="ECO:0000313" key="3">
    <source>
        <dbReference type="EMBL" id="QZN98525.1"/>
    </source>
</evidence>
<dbReference type="EMBL" id="CP081869">
    <property type="protein sequence ID" value="QZN98525.1"/>
    <property type="molecule type" value="Genomic_DNA"/>
</dbReference>
<accession>A0A9E6R5E0</accession>
<evidence type="ECO:0000259" key="2">
    <source>
        <dbReference type="Pfam" id="PF03466"/>
    </source>
</evidence>
<dbReference type="Pfam" id="PF03466">
    <property type="entry name" value="LysR_substrate"/>
    <property type="match status" value="1"/>
</dbReference>
<dbReference type="KEGG" id="cmet:K6K41_15925"/>
<dbReference type="PANTHER" id="PTHR30537:SF5">
    <property type="entry name" value="HTH-TYPE TRANSCRIPTIONAL ACTIVATOR TTDR-RELATED"/>
    <property type="match status" value="1"/>
</dbReference>
<reference evidence="3" key="1">
    <citation type="submission" date="2021-08" db="EMBL/GenBank/DDBJ databases">
        <authorList>
            <person name="Zhang H."/>
            <person name="Xu M."/>
            <person name="Yu Z."/>
            <person name="Yang L."/>
            <person name="Cai Y."/>
        </authorList>
    </citation>
    <scope>NUCLEOTIDE SEQUENCE</scope>
    <source>
        <strain evidence="3">CHL1</strain>
    </source>
</reference>
<keyword evidence="4" id="KW-1185">Reference proteome</keyword>
<dbReference type="InterPro" id="IPR058163">
    <property type="entry name" value="LysR-type_TF_proteobact-type"/>
</dbReference>
<dbReference type="RefSeq" id="WP_261401456.1">
    <property type="nucleotide sequence ID" value="NZ_CP081869.1"/>
</dbReference>
<protein>
    <submittedName>
        <fullName evidence="3">Substrate binding domain-containing protein</fullName>
    </submittedName>
</protein>
<sequence length="209" mass="23527">MTAPLHWGRNVLSEVVAAFSERYPNIEIQLVLADAIFDPVRDGVDVVLGVLPPTGADMVVTRALRSRRLVIASPDYIARHGEPKVPDDLLAHDCIRLFIDGKPFDHWSFRENGRIRTIHVKGRLTTTSTEVMQDWVLAGRGVGLKAEWDIERDIAEGRLVACLPDYWCDEISLYICYANRRHLPPRIRVFLDFLRATIARASGAKNGDA</sequence>
<organism evidence="3 4">
    <name type="scientific">Chenggangzhangella methanolivorans</name>
    <dbReference type="NCBI Taxonomy" id="1437009"/>
    <lineage>
        <taxon>Bacteria</taxon>
        <taxon>Pseudomonadati</taxon>
        <taxon>Pseudomonadota</taxon>
        <taxon>Alphaproteobacteria</taxon>
        <taxon>Hyphomicrobiales</taxon>
        <taxon>Methylopilaceae</taxon>
        <taxon>Chenggangzhangella</taxon>
    </lineage>
</organism>
<dbReference type="CDD" id="cd08422">
    <property type="entry name" value="PBP2_CrgA_like"/>
    <property type="match status" value="1"/>
</dbReference>
<dbReference type="InterPro" id="IPR005119">
    <property type="entry name" value="LysR_subst-bd"/>
</dbReference>
<dbReference type="PANTHER" id="PTHR30537">
    <property type="entry name" value="HTH-TYPE TRANSCRIPTIONAL REGULATOR"/>
    <property type="match status" value="1"/>
</dbReference>